<reference evidence="7" key="1">
    <citation type="journal article" date="2013" name="Genome Announc.">
        <title>First genome sequence of a syntrophic acetate-oxidizing bacterium, Tepidanaerobacter acetatoxydans strain Re1.</title>
        <authorList>
            <person name="Manzoor S."/>
            <person name="Bongcam-Rudloff E."/>
            <person name="Schnurer A."/>
            <person name="Muller B."/>
        </authorList>
    </citation>
    <scope>NUCLEOTIDE SEQUENCE [LARGE SCALE GENOMIC DNA]</scope>
    <source>
        <strain evidence="7">Re1</strain>
    </source>
</reference>
<dbReference type="InterPro" id="IPR000182">
    <property type="entry name" value="GNAT_dom"/>
</dbReference>
<proteinExistence type="inferred from homology"/>
<dbReference type="eggNOG" id="COG0456">
    <property type="taxonomic scope" value="Bacteria"/>
</dbReference>
<evidence type="ECO:0000256" key="2">
    <source>
        <dbReference type="ARBA" id="ARBA00022490"/>
    </source>
</evidence>
<dbReference type="InterPro" id="IPR006464">
    <property type="entry name" value="AcTrfase_RimI/Ard1"/>
</dbReference>
<dbReference type="EC" id="2.3.1.128" evidence="6"/>
<dbReference type="PROSITE" id="PS51186">
    <property type="entry name" value="GNAT"/>
    <property type="match status" value="1"/>
</dbReference>
<dbReference type="PANTHER" id="PTHR43420:SF44">
    <property type="entry name" value="ACETYLTRANSFERASE YPEA"/>
    <property type="match status" value="1"/>
</dbReference>
<accession>U4QIQ1</accession>
<evidence type="ECO:0000256" key="3">
    <source>
        <dbReference type="ARBA" id="ARBA00022679"/>
    </source>
</evidence>
<dbReference type="EMBL" id="HF563609">
    <property type="protein sequence ID" value="CDI40412.1"/>
    <property type="molecule type" value="Genomic_DNA"/>
</dbReference>
<dbReference type="Proteomes" id="UP000010802">
    <property type="component" value="Chromosome"/>
</dbReference>
<evidence type="ECO:0000313" key="7">
    <source>
        <dbReference type="Proteomes" id="UP000010802"/>
    </source>
</evidence>
<keyword evidence="2" id="KW-0963">Cytoplasm</keyword>
<dbReference type="Pfam" id="PF00583">
    <property type="entry name" value="Acetyltransf_1"/>
    <property type="match status" value="1"/>
</dbReference>
<organism evidence="6 7">
    <name type="scientific">Tepidanaerobacter acetatoxydans (strain DSM 21804 / JCM 16047 / Re1)</name>
    <dbReference type="NCBI Taxonomy" id="1209989"/>
    <lineage>
        <taxon>Bacteria</taxon>
        <taxon>Bacillati</taxon>
        <taxon>Bacillota</taxon>
        <taxon>Clostridia</taxon>
        <taxon>Thermosediminibacterales</taxon>
        <taxon>Tepidanaerobacteraceae</taxon>
        <taxon>Tepidanaerobacter</taxon>
    </lineage>
</organism>
<feature type="domain" description="N-acetyltransferase" evidence="5">
    <location>
        <begin position="18"/>
        <end position="163"/>
    </location>
</feature>
<dbReference type="HOGENOM" id="CLU_013985_23_3_9"/>
<keyword evidence="7" id="KW-1185">Reference proteome</keyword>
<comment type="similarity">
    <text evidence="1">Belongs to the acetyltransferase family. RimI subfamily.</text>
</comment>
<sequence>MPRRNGRSIMEQRADDDLTVEVMKMKDLDDVMEVERQCFTTPWSRYSFACELTDNQFSHYIVVRHIGKVIGYAGMWIILDEAHVTNVGVLPEYRGKGIGELLMRSLMAAAKNHGATKMTLEVRKTNYIAQNLYSKLGFEPVGIRRGYYMDDGEDAIIMWKDSL</sequence>
<protein>
    <submittedName>
        <fullName evidence="6">Putative ribosomal-protein-alanine acetyltransferase</fullName>
        <ecNumber evidence="6">2.3.1.128</ecNumber>
    </submittedName>
</protein>
<dbReference type="PANTHER" id="PTHR43420">
    <property type="entry name" value="ACETYLTRANSFERASE"/>
    <property type="match status" value="1"/>
</dbReference>
<dbReference type="InterPro" id="IPR050680">
    <property type="entry name" value="YpeA/RimI_acetyltransf"/>
</dbReference>
<dbReference type="STRING" id="1209989.TepRe1_0492"/>
<keyword evidence="3 6" id="KW-0808">Transferase</keyword>
<gene>
    <name evidence="6" type="primary">rimI</name>
    <name evidence="6" type="ordered locus">TEPIRE1_0541</name>
</gene>
<dbReference type="InterPro" id="IPR016181">
    <property type="entry name" value="Acyl_CoA_acyltransferase"/>
</dbReference>
<name>U4QIQ1_TEPAE</name>
<dbReference type="KEGG" id="tae:TepiRe1_0541"/>
<dbReference type="CDD" id="cd04301">
    <property type="entry name" value="NAT_SF"/>
    <property type="match status" value="1"/>
</dbReference>
<dbReference type="GO" id="GO:0008080">
    <property type="term" value="F:N-acetyltransferase activity"/>
    <property type="evidence" value="ECO:0007669"/>
    <property type="project" value="InterPro"/>
</dbReference>
<dbReference type="AlphaFoldDB" id="U4QIQ1"/>
<evidence type="ECO:0000313" key="6">
    <source>
        <dbReference type="EMBL" id="CDI40412.1"/>
    </source>
</evidence>
<evidence type="ECO:0000256" key="4">
    <source>
        <dbReference type="ARBA" id="ARBA00023315"/>
    </source>
</evidence>
<keyword evidence="4 6" id="KW-0012">Acyltransferase</keyword>
<evidence type="ECO:0000259" key="5">
    <source>
        <dbReference type="PROSITE" id="PS51186"/>
    </source>
</evidence>
<dbReference type="SUPFAM" id="SSF55729">
    <property type="entry name" value="Acyl-CoA N-acyltransferases (Nat)"/>
    <property type="match status" value="1"/>
</dbReference>
<dbReference type="NCBIfam" id="TIGR01575">
    <property type="entry name" value="rimI"/>
    <property type="match status" value="1"/>
</dbReference>
<evidence type="ECO:0000256" key="1">
    <source>
        <dbReference type="ARBA" id="ARBA00005395"/>
    </source>
</evidence>
<dbReference type="Gene3D" id="3.40.630.30">
    <property type="match status" value="1"/>
</dbReference>